<evidence type="ECO:0000259" key="2">
    <source>
        <dbReference type="Pfam" id="PF00496"/>
    </source>
</evidence>
<reference evidence="4" key="2">
    <citation type="submission" date="2016-04" db="EMBL/GenBank/DDBJ databases">
        <title>Planomonospora sphaerica JCM9374 whole genome shotgun sequence.</title>
        <authorList>
            <person name="Suzuki T."/>
            <person name="Dohra H."/>
            <person name="Kodani S."/>
        </authorList>
    </citation>
    <scope>NUCLEOTIDE SEQUENCE [LARGE SCALE GENOMIC DNA]</scope>
    <source>
        <strain evidence="4">JCM 9374</strain>
    </source>
</reference>
<keyword evidence="1" id="KW-0732">Signal</keyword>
<dbReference type="CDD" id="cd08506">
    <property type="entry name" value="PBP2_clavulanate_OppA2"/>
    <property type="match status" value="1"/>
</dbReference>
<dbReference type="InterPro" id="IPR039424">
    <property type="entry name" value="SBP_5"/>
</dbReference>
<protein>
    <submittedName>
        <fullName evidence="3">Peptide ABC transporter substrate-binding protein</fullName>
    </submittedName>
</protein>
<dbReference type="RefSeq" id="WP_068899360.1">
    <property type="nucleotide sequence ID" value="NZ_BDCX01000010.1"/>
</dbReference>
<dbReference type="Proteomes" id="UP000077701">
    <property type="component" value="Unassembled WGS sequence"/>
</dbReference>
<dbReference type="PANTHER" id="PTHR30290:SF83">
    <property type="entry name" value="ABC TRANSPORTER SUBSTRATE-BINDING PROTEIN"/>
    <property type="match status" value="1"/>
</dbReference>
<evidence type="ECO:0000256" key="1">
    <source>
        <dbReference type="SAM" id="SignalP"/>
    </source>
</evidence>
<dbReference type="Pfam" id="PF00496">
    <property type="entry name" value="SBP_bac_5"/>
    <property type="match status" value="1"/>
</dbReference>
<dbReference type="PROSITE" id="PS51257">
    <property type="entry name" value="PROKAR_LIPOPROTEIN"/>
    <property type="match status" value="1"/>
</dbReference>
<evidence type="ECO:0000313" key="3">
    <source>
        <dbReference type="EMBL" id="GAT68657.1"/>
    </source>
</evidence>
<feature type="domain" description="Solute-binding protein family 5" evidence="2">
    <location>
        <begin position="113"/>
        <end position="503"/>
    </location>
</feature>
<dbReference type="SUPFAM" id="SSF53850">
    <property type="entry name" value="Periplasmic binding protein-like II"/>
    <property type="match status" value="1"/>
</dbReference>
<feature type="chain" id="PRO_5038336484" evidence="1">
    <location>
        <begin position="22"/>
        <end position="591"/>
    </location>
</feature>
<dbReference type="GO" id="GO:0043190">
    <property type="term" value="C:ATP-binding cassette (ABC) transporter complex"/>
    <property type="evidence" value="ECO:0007669"/>
    <property type="project" value="InterPro"/>
</dbReference>
<dbReference type="InterPro" id="IPR000914">
    <property type="entry name" value="SBP_5_dom"/>
</dbReference>
<dbReference type="STRING" id="161355.PS9374_04322"/>
<dbReference type="OrthoDB" id="5240629at2"/>
<gene>
    <name evidence="3" type="ORF">PS9374_04322</name>
</gene>
<dbReference type="GO" id="GO:0015833">
    <property type="term" value="P:peptide transport"/>
    <property type="evidence" value="ECO:0007669"/>
    <property type="project" value="TreeGrafter"/>
</dbReference>
<dbReference type="EMBL" id="BDCX01000010">
    <property type="protein sequence ID" value="GAT68657.1"/>
    <property type="molecule type" value="Genomic_DNA"/>
</dbReference>
<sequence>MKKGSALGLTAAGVVLTVGLAACGGGSSEGNKAGQTGGDKASAPAAQEAFNAGVDKVFNPSDAKGGTLKFAISEDWDSVDPGDTYYALSWNLVRIYGRSLVTYTPAPGAEGRKLSPDLAESLGESSDGGKTWTYKLRAGVKFEDGTPVTSKDVKYAVLRSMDKETYPNGPTYFNDWLDLPKDFKSVYKTPDVNTDSAIETPDDQTIVFHLKEPYAGFDNFAALPGTIPVPQAKDTGVKYREHVIATGPYKFEKVEAGKQYTLVRNENWDQATDPVRKALPDRYEITLGVNADDLDNRIISGDLHVDLAGSGVQPAALGRVLSDPAMKARVDNPTGARTWYTSIIGDVAPLDNVDCRKAVIYAADRVGLQNAYGGEFAGGEIATGLMPPSIGGWKKLDLYPTGTGDAAKAKEALAACGKPEGFETTMAYRADRPKEKATAESLQQALAKVGIKLTLKGYPTSDYFTLYAGKPEFVKKNGIGLATNGWGADWNDGFGFMSQIVDSRTIRASGNYNLSVKDKEVDALVDKAKLETDTAKRDAIWAQIDQLVMERAYVLPSVWSKSVLVRPQGATNVFVTGAFDMYDYLGMGVQQ</sequence>
<dbReference type="Gene3D" id="3.40.190.10">
    <property type="entry name" value="Periplasmic binding protein-like II"/>
    <property type="match status" value="1"/>
</dbReference>
<dbReference type="GO" id="GO:1904680">
    <property type="term" value="F:peptide transmembrane transporter activity"/>
    <property type="evidence" value="ECO:0007669"/>
    <property type="project" value="TreeGrafter"/>
</dbReference>
<dbReference type="InterPro" id="IPR030678">
    <property type="entry name" value="Peptide/Ni-bd"/>
</dbReference>
<reference evidence="3 4" key="1">
    <citation type="journal article" date="2016" name="Genome Announc.">
        <title>Draft Genome Sequence of Planomonospora sphaerica JCM9374, a Rare Actinomycete.</title>
        <authorList>
            <person name="Dohra H."/>
            <person name="Suzuki T."/>
            <person name="Inoue Y."/>
            <person name="Kodani S."/>
        </authorList>
    </citation>
    <scope>NUCLEOTIDE SEQUENCE [LARGE SCALE GENOMIC DNA]</scope>
    <source>
        <strain evidence="3 4">JCM 9374</strain>
    </source>
</reference>
<comment type="caution">
    <text evidence="3">The sequence shown here is derived from an EMBL/GenBank/DDBJ whole genome shotgun (WGS) entry which is preliminary data.</text>
</comment>
<name>A0A171DIB2_9ACTN</name>
<evidence type="ECO:0000313" key="4">
    <source>
        <dbReference type="Proteomes" id="UP000077701"/>
    </source>
</evidence>
<dbReference type="PANTHER" id="PTHR30290">
    <property type="entry name" value="PERIPLASMIC BINDING COMPONENT OF ABC TRANSPORTER"/>
    <property type="match status" value="1"/>
</dbReference>
<proteinExistence type="predicted"/>
<dbReference type="Gene3D" id="3.10.105.10">
    <property type="entry name" value="Dipeptide-binding Protein, Domain 3"/>
    <property type="match status" value="1"/>
</dbReference>
<organism evidence="3 4">
    <name type="scientific">Planomonospora sphaerica</name>
    <dbReference type="NCBI Taxonomy" id="161355"/>
    <lineage>
        <taxon>Bacteria</taxon>
        <taxon>Bacillati</taxon>
        <taxon>Actinomycetota</taxon>
        <taxon>Actinomycetes</taxon>
        <taxon>Streptosporangiales</taxon>
        <taxon>Streptosporangiaceae</taxon>
        <taxon>Planomonospora</taxon>
    </lineage>
</organism>
<dbReference type="PIRSF" id="PIRSF002741">
    <property type="entry name" value="MppA"/>
    <property type="match status" value="1"/>
</dbReference>
<feature type="signal peptide" evidence="1">
    <location>
        <begin position="1"/>
        <end position="21"/>
    </location>
</feature>
<dbReference type="GO" id="GO:0042597">
    <property type="term" value="C:periplasmic space"/>
    <property type="evidence" value="ECO:0007669"/>
    <property type="project" value="UniProtKB-ARBA"/>
</dbReference>
<accession>A0A171DIB2</accession>
<dbReference type="AlphaFoldDB" id="A0A171DIB2"/>
<keyword evidence="4" id="KW-1185">Reference proteome</keyword>